<organism evidence="2 3">
    <name type="scientific">Acanthosepion pharaonis</name>
    <name type="common">Pharaoh cuttlefish</name>
    <name type="synonym">Sepia pharaonis</name>
    <dbReference type="NCBI Taxonomy" id="158019"/>
    <lineage>
        <taxon>Eukaryota</taxon>
        <taxon>Metazoa</taxon>
        <taxon>Spiralia</taxon>
        <taxon>Lophotrochozoa</taxon>
        <taxon>Mollusca</taxon>
        <taxon>Cephalopoda</taxon>
        <taxon>Coleoidea</taxon>
        <taxon>Decapodiformes</taxon>
        <taxon>Sepiida</taxon>
        <taxon>Sepiina</taxon>
        <taxon>Sepiidae</taxon>
        <taxon>Acanthosepion</taxon>
    </lineage>
</organism>
<dbReference type="EMBL" id="CAHIKZ030000648">
    <property type="protein sequence ID" value="CAE1231366.1"/>
    <property type="molecule type" value="Genomic_DNA"/>
</dbReference>
<accession>A0A812BDR6</accession>
<evidence type="ECO:0000256" key="1">
    <source>
        <dbReference type="SAM" id="Phobius"/>
    </source>
</evidence>
<keyword evidence="1" id="KW-0812">Transmembrane</keyword>
<comment type="caution">
    <text evidence="2">The sequence shown here is derived from an EMBL/GenBank/DDBJ whole genome shotgun (WGS) entry which is preliminary data.</text>
</comment>
<gene>
    <name evidence="2" type="ORF">SPHA_18077</name>
</gene>
<keyword evidence="3" id="KW-1185">Reference proteome</keyword>
<proteinExistence type="predicted"/>
<dbReference type="Proteomes" id="UP000597762">
    <property type="component" value="Unassembled WGS sequence"/>
</dbReference>
<sequence>MEDFRFFFQFLLFHFPLYSCSSSFLIFNLFPHSPHFILRPRVSQTFFSFSHTFFFILVHRSPPLCCPQSPLCCPPFLPLLLSPFPPSFAVPLSPSPLFPLFAVPFSPSFAVPFPPPFCPPFSPLCCPRSPFLPLFAVLGPPFSPSLFSFFHLAYFHISISIFYFISFLNHFSFLTS</sequence>
<keyword evidence="1" id="KW-1133">Transmembrane helix</keyword>
<dbReference type="AlphaFoldDB" id="A0A812BDR6"/>
<feature type="transmembrane region" description="Helical" evidence="1">
    <location>
        <begin position="146"/>
        <end position="168"/>
    </location>
</feature>
<keyword evidence="1" id="KW-0472">Membrane</keyword>
<evidence type="ECO:0000313" key="3">
    <source>
        <dbReference type="Proteomes" id="UP000597762"/>
    </source>
</evidence>
<name>A0A812BDR6_ACAPH</name>
<feature type="transmembrane region" description="Helical" evidence="1">
    <location>
        <begin position="6"/>
        <end position="30"/>
    </location>
</feature>
<reference evidence="2" key="1">
    <citation type="submission" date="2021-01" db="EMBL/GenBank/DDBJ databases">
        <authorList>
            <person name="Li R."/>
            <person name="Bekaert M."/>
        </authorList>
    </citation>
    <scope>NUCLEOTIDE SEQUENCE</scope>
    <source>
        <strain evidence="2">Farmed</strain>
    </source>
</reference>
<protein>
    <submittedName>
        <fullName evidence="2">Uncharacterized protein</fullName>
    </submittedName>
</protein>
<evidence type="ECO:0000313" key="2">
    <source>
        <dbReference type="EMBL" id="CAE1231366.1"/>
    </source>
</evidence>